<dbReference type="GO" id="GO:0009306">
    <property type="term" value="P:protein secretion"/>
    <property type="evidence" value="ECO:0007669"/>
    <property type="project" value="InterPro"/>
</dbReference>
<evidence type="ECO:0000256" key="3">
    <source>
        <dbReference type="ARBA" id="ARBA00022448"/>
    </source>
</evidence>
<evidence type="ECO:0000256" key="4">
    <source>
        <dbReference type="ARBA" id="ARBA00022475"/>
    </source>
</evidence>
<reference evidence="12 13" key="1">
    <citation type="journal article" date="2018" name="Nat. Biotechnol.">
        <title>A standardized bacterial taxonomy based on genome phylogeny substantially revises the tree of life.</title>
        <authorList>
            <person name="Parks D.H."/>
            <person name="Chuvochina M."/>
            <person name="Waite D.W."/>
            <person name="Rinke C."/>
            <person name="Skarshewski A."/>
            <person name="Chaumeil P.A."/>
            <person name="Hugenholtz P."/>
        </authorList>
    </citation>
    <scope>NUCLEOTIDE SEQUENCE [LARGE SCALE GENOMIC DNA]</scope>
    <source>
        <strain evidence="12">UBA9956</strain>
    </source>
</reference>
<dbReference type="FunFam" id="1.20.81.30:FF:000001">
    <property type="entry name" value="Type II secretion system protein F"/>
    <property type="match status" value="2"/>
</dbReference>
<accession>A0A350H8X7</accession>
<feature type="domain" description="Type II secretion system protein GspF" evidence="11">
    <location>
        <begin position="66"/>
        <end position="189"/>
    </location>
</feature>
<keyword evidence="6 9" id="KW-0812">Transmembrane</keyword>
<feature type="transmembrane region" description="Helical" evidence="10">
    <location>
        <begin position="220"/>
        <end position="237"/>
    </location>
</feature>
<comment type="subcellular location">
    <subcellularLocation>
        <location evidence="1">Cell inner membrane</location>
        <topology evidence="1">Multi-pass membrane protein</topology>
    </subcellularLocation>
    <subcellularLocation>
        <location evidence="9">Cell membrane</location>
        <topology evidence="9">Multi-pass membrane protein</topology>
    </subcellularLocation>
</comment>
<evidence type="ECO:0000256" key="6">
    <source>
        <dbReference type="ARBA" id="ARBA00022692"/>
    </source>
</evidence>
<proteinExistence type="inferred from homology"/>
<feature type="transmembrane region" description="Helical" evidence="10">
    <location>
        <begin position="372"/>
        <end position="390"/>
    </location>
</feature>
<keyword evidence="8 10" id="KW-0472">Membrane</keyword>
<evidence type="ECO:0000256" key="2">
    <source>
        <dbReference type="ARBA" id="ARBA00005745"/>
    </source>
</evidence>
<sequence length="400" mass="43991">MAKFKYKAKMKDGKMKEDRIEAPDIEKARQILKSQGMQVLSINRDWANMDINIGGGGIPTKVISLFTRQFATMISAGLPLMQCLRILSDQMDSKAFKKVITEMISDVESGSTLADAMKKHKNAFTELYVNMVRAGEEGGALETILSRLALFMEKNENLTRKIKGAMVYPIVIGITTVVAVLVMLIFVIPIFAEMFSSFGGTLPLPTQIVMAISEFLQKNIFFLLIATAVIITAVRSYQKTPQGRAFFDKILLEAPVFGDLQKKQIVARFTRTLATLLSSGVNIISALETTAKTSGNVIFESAIMKARTAIQEGESISLPLSKEKVFPVMVVQMIRIGEETGGLEAMLIKVADFYDEEVDAAVETLMSALEPLIMIVLAVVIGGIMVAMYLPMFKMITLVG</sequence>
<dbReference type="PROSITE" id="PS00874">
    <property type="entry name" value="T2SP_F"/>
    <property type="match status" value="1"/>
</dbReference>
<dbReference type="Proteomes" id="UP000264062">
    <property type="component" value="Unassembled WGS sequence"/>
</dbReference>
<evidence type="ECO:0000256" key="9">
    <source>
        <dbReference type="RuleBase" id="RU003923"/>
    </source>
</evidence>
<comment type="similarity">
    <text evidence="2 9">Belongs to the GSP F family.</text>
</comment>
<gene>
    <name evidence="12" type="ORF">DCW38_02290</name>
</gene>
<dbReference type="PANTHER" id="PTHR30012">
    <property type="entry name" value="GENERAL SECRETION PATHWAY PROTEIN"/>
    <property type="match status" value="1"/>
</dbReference>
<dbReference type="InterPro" id="IPR003004">
    <property type="entry name" value="GspF/PilC"/>
</dbReference>
<dbReference type="GO" id="GO:0005886">
    <property type="term" value="C:plasma membrane"/>
    <property type="evidence" value="ECO:0007669"/>
    <property type="project" value="UniProtKB-SubCell"/>
</dbReference>
<comment type="caution">
    <text evidence="12">The sequence shown here is derived from an EMBL/GenBank/DDBJ whole genome shotgun (WGS) entry which is preliminary data.</text>
</comment>
<evidence type="ECO:0000256" key="10">
    <source>
        <dbReference type="SAM" id="Phobius"/>
    </source>
</evidence>
<keyword evidence="4" id="KW-1003">Cell membrane</keyword>
<feature type="transmembrane region" description="Helical" evidence="10">
    <location>
        <begin position="167"/>
        <end position="192"/>
    </location>
</feature>
<organism evidence="12 13">
    <name type="scientific">candidate division WOR-3 bacterium</name>
    <dbReference type="NCBI Taxonomy" id="2052148"/>
    <lineage>
        <taxon>Bacteria</taxon>
        <taxon>Bacteria division WOR-3</taxon>
    </lineage>
</organism>
<dbReference type="EMBL" id="DMZY01000068">
    <property type="protein sequence ID" value="HAV91993.1"/>
    <property type="molecule type" value="Genomic_DNA"/>
</dbReference>
<protein>
    <submittedName>
        <fullName evidence="12">Pilus assembly protein PilC</fullName>
    </submittedName>
</protein>
<evidence type="ECO:0000256" key="1">
    <source>
        <dbReference type="ARBA" id="ARBA00004429"/>
    </source>
</evidence>
<dbReference type="PANTHER" id="PTHR30012:SF0">
    <property type="entry name" value="TYPE II SECRETION SYSTEM PROTEIN F-RELATED"/>
    <property type="match status" value="1"/>
</dbReference>
<evidence type="ECO:0000256" key="5">
    <source>
        <dbReference type="ARBA" id="ARBA00022519"/>
    </source>
</evidence>
<dbReference type="InterPro" id="IPR042094">
    <property type="entry name" value="T2SS_GspF_sf"/>
</dbReference>
<dbReference type="Pfam" id="PF00482">
    <property type="entry name" value="T2SSF"/>
    <property type="match status" value="2"/>
</dbReference>
<evidence type="ECO:0000259" key="11">
    <source>
        <dbReference type="Pfam" id="PF00482"/>
    </source>
</evidence>
<evidence type="ECO:0000313" key="13">
    <source>
        <dbReference type="Proteomes" id="UP000264062"/>
    </source>
</evidence>
<dbReference type="PRINTS" id="PR00812">
    <property type="entry name" value="BCTERIALGSPF"/>
</dbReference>
<evidence type="ECO:0000256" key="7">
    <source>
        <dbReference type="ARBA" id="ARBA00022989"/>
    </source>
</evidence>
<keyword evidence="7 10" id="KW-1133">Transmembrane helix</keyword>
<dbReference type="InterPro" id="IPR001992">
    <property type="entry name" value="T2SS_GspF/T4SS_PilC_CS"/>
</dbReference>
<dbReference type="Gene3D" id="1.20.81.30">
    <property type="entry name" value="Type II secretion system (T2SS), domain F"/>
    <property type="match status" value="2"/>
</dbReference>
<feature type="domain" description="Type II secretion system protein GspF" evidence="11">
    <location>
        <begin position="269"/>
        <end position="391"/>
    </location>
</feature>
<evidence type="ECO:0000256" key="8">
    <source>
        <dbReference type="ARBA" id="ARBA00023136"/>
    </source>
</evidence>
<name>A0A350H8X7_UNCW3</name>
<dbReference type="AlphaFoldDB" id="A0A350H8X7"/>
<keyword evidence="3 9" id="KW-0813">Transport</keyword>
<evidence type="ECO:0000313" key="12">
    <source>
        <dbReference type="EMBL" id="HAV91993.1"/>
    </source>
</evidence>
<keyword evidence="5" id="KW-0997">Cell inner membrane</keyword>
<dbReference type="InterPro" id="IPR018076">
    <property type="entry name" value="T2SS_GspF_dom"/>
</dbReference>